<proteinExistence type="predicted"/>
<sequence length="120" mass="13249">VFNGDGEYSTLFYRNRNGVVSEVEFTSIGVPFAKSIILILTSKLTVHCGMLLPPPPSPTLDGFCREAFLKMVFFSNKMPPVSVWESGEMPAEVHSRGCFLNQFTNLFISLPTAIITTADI</sequence>
<reference evidence="3" key="1">
    <citation type="submission" date="2017-02" db="UniProtKB">
        <authorList>
            <consortium name="WormBaseParasite"/>
        </authorList>
    </citation>
    <scope>IDENTIFICATION</scope>
</reference>
<keyword evidence="2" id="KW-1185">Reference proteome</keyword>
<evidence type="ECO:0000313" key="1">
    <source>
        <dbReference type="EMBL" id="VDM35740.1"/>
    </source>
</evidence>
<gene>
    <name evidence="1" type="ORF">TTAC_LOCUS10760</name>
</gene>
<protein>
    <submittedName>
        <fullName evidence="3">Ig-like domain-containing protein</fullName>
    </submittedName>
</protein>
<organism evidence="3">
    <name type="scientific">Hydatigena taeniaeformis</name>
    <name type="common">Feline tapeworm</name>
    <name type="synonym">Taenia taeniaeformis</name>
    <dbReference type="NCBI Taxonomy" id="6205"/>
    <lineage>
        <taxon>Eukaryota</taxon>
        <taxon>Metazoa</taxon>
        <taxon>Spiralia</taxon>
        <taxon>Lophotrochozoa</taxon>
        <taxon>Platyhelminthes</taxon>
        <taxon>Cestoda</taxon>
        <taxon>Eucestoda</taxon>
        <taxon>Cyclophyllidea</taxon>
        <taxon>Taeniidae</taxon>
        <taxon>Hydatigera</taxon>
    </lineage>
</organism>
<accession>A0A0R3XB50</accession>
<dbReference type="WBParaSite" id="TTAC_0001077701-mRNA-1">
    <property type="protein sequence ID" value="TTAC_0001077701-mRNA-1"/>
    <property type="gene ID" value="TTAC_0001077701"/>
</dbReference>
<dbReference type="EMBL" id="UYWX01022203">
    <property type="protein sequence ID" value="VDM35740.1"/>
    <property type="molecule type" value="Genomic_DNA"/>
</dbReference>
<evidence type="ECO:0000313" key="2">
    <source>
        <dbReference type="Proteomes" id="UP000274429"/>
    </source>
</evidence>
<name>A0A0R3XB50_HYDTA</name>
<evidence type="ECO:0000313" key="3">
    <source>
        <dbReference type="WBParaSite" id="TTAC_0001077701-mRNA-1"/>
    </source>
</evidence>
<reference evidence="1 2" key="2">
    <citation type="submission" date="2018-11" db="EMBL/GenBank/DDBJ databases">
        <authorList>
            <consortium name="Pathogen Informatics"/>
        </authorList>
    </citation>
    <scope>NUCLEOTIDE SEQUENCE [LARGE SCALE GENOMIC DNA]</scope>
</reference>
<dbReference type="AlphaFoldDB" id="A0A0R3XB50"/>
<dbReference type="Proteomes" id="UP000274429">
    <property type="component" value="Unassembled WGS sequence"/>
</dbReference>